<keyword evidence="1" id="KW-1133">Transmembrane helix</keyword>
<feature type="transmembrane region" description="Helical" evidence="1">
    <location>
        <begin position="193"/>
        <end position="212"/>
    </location>
</feature>
<organism evidence="2 3">
    <name type="scientific">Bacillus salacetis</name>
    <dbReference type="NCBI Taxonomy" id="2315464"/>
    <lineage>
        <taxon>Bacteria</taxon>
        <taxon>Bacillati</taxon>
        <taxon>Bacillota</taxon>
        <taxon>Bacilli</taxon>
        <taxon>Bacillales</taxon>
        <taxon>Bacillaceae</taxon>
        <taxon>Bacillus</taxon>
    </lineage>
</organism>
<feature type="transmembrane region" description="Helical" evidence="1">
    <location>
        <begin position="169"/>
        <end position="187"/>
    </location>
</feature>
<protein>
    <recommendedName>
        <fullName evidence="4">Phospholipid phosphatase</fullName>
    </recommendedName>
</protein>
<keyword evidence="1" id="KW-0472">Membrane</keyword>
<comment type="caution">
    <text evidence="2">The sequence shown here is derived from an EMBL/GenBank/DDBJ whole genome shotgun (WGS) entry which is preliminary data.</text>
</comment>
<feature type="transmembrane region" description="Helical" evidence="1">
    <location>
        <begin position="31"/>
        <end position="49"/>
    </location>
</feature>
<sequence>MDTILFGFFLAAYVGLFLYITAAYKKFKVNSSAILIPVVLGLVYDNTIISTGKFIGEGTLLENLNLVRYWLHAFFTPLLVLFAWKTLEQAHIGWADTKWFTISGILVTIGLVILELVTEVFGLVVSPEWEYGVLTYSSTDASGGPPIMVLIVSLILFISSIIIWRKQKWVWFFIGSAAMIAGSAVPLPVESAAVTNFFELGLLISLAATAVFQGKNK</sequence>
<dbReference type="AlphaFoldDB" id="A0A3A1QQH8"/>
<name>A0A3A1QQH8_9BACI</name>
<feature type="transmembrane region" description="Helical" evidence="1">
    <location>
        <begin position="69"/>
        <end position="87"/>
    </location>
</feature>
<feature type="transmembrane region" description="Helical" evidence="1">
    <location>
        <begin position="99"/>
        <end position="125"/>
    </location>
</feature>
<dbReference type="Proteomes" id="UP000265801">
    <property type="component" value="Unassembled WGS sequence"/>
</dbReference>
<accession>A0A3A1QQH8</accession>
<dbReference type="OrthoDB" id="4331374at2"/>
<dbReference type="EMBL" id="QXIR01000040">
    <property type="protein sequence ID" value="RIW28744.1"/>
    <property type="molecule type" value="Genomic_DNA"/>
</dbReference>
<proteinExistence type="predicted"/>
<evidence type="ECO:0000256" key="1">
    <source>
        <dbReference type="SAM" id="Phobius"/>
    </source>
</evidence>
<evidence type="ECO:0000313" key="3">
    <source>
        <dbReference type="Proteomes" id="UP000265801"/>
    </source>
</evidence>
<feature type="transmembrane region" description="Helical" evidence="1">
    <location>
        <begin position="145"/>
        <end position="164"/>
    </location>
</feature>
<keyword evidence="1" id="KW-0812">Transmembrane</keyword>
<feature type="transmembrane region" description="Helical" evidence="1">
    <location>
        <begin position="6"/>
        <end position="24"/>
    </location>
</feature>
<evidence type="ECO:0000313" key="2">
    <source>
        <dbReference type="EMBL" id="RIW28744.1"/>
    </source>
</evidence>
<dbReference type="RefSeq" id="WP_119549233.1">
    <property type="nucleotide sequence ID" value="NZ_QXIR01000040.1"/>
</dbReference>
<evidence type="ECO:0008006" key="4">
    <source>
        <dbReference type="Google" id="ProtNLM"/>
    </source>
</evidence>
<gene>
    <name evidence="2" type="ORF">D3H55_20820</name>
</gene>
<reference evidence="2 3" key="1">
    <citation type="submission" date="2018-09" db="EMBL/GenBank/DDBJ databases">
        <title>Bacillus saliacetes sp. nov., isolated from Thai shrimp paste (Ka-pi).</title>
        <authorList>
            <person name="Daroonpunt R."/>
            <person name="Tanasupawat S."/>
            <person name="Yiamsombut S."/>
        </authorList>
    </citation>
    <scope>NUCLEOTIDE SEQUENCE [LARGE SCALE GENOMIC DNA]</scope>
    <source>
        <strain evidence="2 3">SKP7-4</strain>
    </source>
</reference>
<keyword evidence="3" id="KW-1185">Reference proteome</keyword>